<dbReference type="OrthoDB" id="9815829at2"/>
<organism evidence="4 5">
    <name type="scientific">Prevotella brunnea</name>
    <dbReference type="NCBI Taxonomy" id="2508867"/>
    <lineage>
        <taxon>Bacteria</taxon>
        <taxon>Pseudomonadati</taxon>
        <taxon>Bacteroidota</taxon>
        <taxon>Bacteroidia</taxon>
        <taxon>Bacteroidales</taxon>
        <taxon>Prevotellaceae</taxon>
        <taxon>Prevotella</taxon>
    </lineage>
</organism>
<dbReference type="Pfam" id="PF00535">
    <property type="entry name" value="Glycos_transf_2"/>
    <property type="match status" value="1"/>
</dbReference>
<dbReference type="CDD" id="cd00761">
    <property type="entry name" value="Glyco_tranf_GTA_type"/>
    <property type="match status" value="1"/>
</dbReference>
<dbReference type="GO" id="GO:0016758">
    <property type="term" value="F:hexosyltransferase activity"/>
    <property type="evidence" value="ECO:0007669"/>
    <property type="project" value="UniProtKB-ARBA"/>
</dbReference>
<gene>
    <name evidence="4" type="ORF">ETF27_05455</name>
</gene>
<dbReference type="AlphaFoldDB" id="A0A5C8GKF7"/>
<evidence type="ECO:0000313" key="5">
    <source>
        <dbReference type="Proteomes" id="UP000321612"/>
    </source>
</evidence>
<protein>
    <submittedName>
        <fullName evidence="4">Glycosyltransferase family 2 protein</fullName>
    </submittedName>
</protein>
<dbReference type="PANTHER" id="PTHR22916:SF51">
    <property type="entry name" value="GLYCOSYLTRANSFERASE EPSH-RELATED"/>
    <property type="match status" value="1"/>
</dbReference>
<keyword evidence="2 4" id="KW-0808">Transferase</keyword>
<dbReference type="InterPro" id="IPR001173">
    <property type="entry name" value="Glyco_trans_2-like"/>
</dbReference>
<dbReference type="RefSeq" id="WP_130829188.1">
    <property type="nucleotide sequence ID" value="NZ_SDIK01000036.1"/>
</dbReference>
<sequence length="296" mass="34616">MRLSIIIPIFNVEETLERCLESVLRQSFQNYEVILIDDGSKDNSREIAKQFMKSDDRFSLISQSNQGLSAARNVGLELAKGEYVTFIDSDDFIDENLYERLMLVLEKHPEYDFLEYSVKERYGSPHSTYLMLKDREYRDMDVYWLESKAYCHTYACNKIYKRELFSEVRFPIGKNFEDVFTLPLLLKRCKVVATTSLGTYYYCYNPNGITGTAKGRDLNNLLQAHLQYLRDGNKTDATYYAHILNIQLDVFEATNSAPIIPILPYHDTLKLKLLHLIGIKNLCRLNRFIHRISKNH</sequence>
<proteinExistence type="predicted"/>
<dbReference type="SUPFAM" id="SSF53448">
    <property type="entry name" value="Nucleotide-diphospho-sugar transferases"/>
    <property type="match status" value="1"/>
</dbReference>
<accession>A0A5C8GKF7</accession>
<dbReference type="Gene3D" id="3.90.550.10">
    <property type="entry name" value="Spore Coat Polysaccharide Biosynthesis Protein SpsA, Chain A"/>
    <property type="match status" value="1"/>
</dbReference>
<name>A0A5C8GKF7_9BACT</name>
<feature type="domain" description="Glycosyltransferase 2-like" evidence="3">
    <location>
        <begin position="4"/>
        <end position="167"/>
    </location>
</feature>
<keyword evidence="5" id="KW-1185">Reference proteome</keyword>
<evidence type="ECO:0000313" key="4">
    <source>
        <dbReference type="EMBL" id="TXJ62224.1"/>
    </source>
</evidence>
<reference evidence="5" key="1">
    <citation type="submission" date="2019-05" db="EMBL/GenBank/DDBJ databases">
        <title>Prevotella brunnea sp. nov., isolated from a wound of a patient.</title>
        <authorList>
            <person name="Buhl M."/>
        </authorList>
    </citation>
    <scope>NUCLEOTIDE SEQUENCE [LARGE SCALE GENOMIC DNA]</scope>
    <source>
        <strain evidence="5">A2672</strain>
    </source>
</reference>
<evidence type="ECO:0000256" key="1">
    <source>
        <dbReference type="ARBA" id="ARBA00022676"/>
    </source>
</evidence>
<evidence type="ECO:0000259" key="3">
    <source>
        <dbReference type="Pfam" id="PF00535"/>
    </source>
</evidence>
<keyword evidence="1" id="KW-0328">Glycosyltransferase</keyword>
<comment type="caution">
    <text evidence="4">The sequence shown here is derived from an EMBL/GenBank/DDBJ whole genome shotgun (WGS) entry which is preliminary data.</text>
</comment>
<dbReference type="EMBL" id="SDIK01000036">
    <property type="protein sequence ID" value="TXJ62224.1"/>
    <property type="molecule type" value="Genomic_DNA"/>
</dbReference>
<dbReference type="Proteomes" id="UP000321612">
    <property type="component" value="Unassembled WGS sequence"/>
</dbReference>
<dbReference type="PANTHER" id="PTHR22916">
    <property type="entry name" value="GLYCOSYLTRANSFERASE"/>
    <property type="match status" value="1"/>
</dbReference>
<dbReference type="InterPro" id="IPR029044">
    <property type="entry name" value="Nucleotide-diphossugar_trans"/>
</dbReference>
<evidence type="ECO:0000256" key="2">
    <source>
        <dbReference type="ARBA" id="ARBA00022679"/>
    </source>
</evidence>